<evidence type="ECO:0000256" key="16">
    <source>
        <dbReference type="ARBA" id="ARBA00023209"/>
    </source>
</evidence>
<feature type="transmembrane region" description="Helical" evidence="19">
    <location>
        <begin position="76"/>
        <end position="94"/>
    </location>
</feature>
<keyword evidence="21" id="KW-1185">Reference proteome</keyword>
<protein>
    <recommendedName>
        <fullName evidence="7 18">Phosphatidate cytidylyltransferase</fullName>
        <ecNumber evidence="6 18">2.7.7.41</ecNumber>
    </recommendedName>
</protein>
<accession>A0A0A2TK10</accession>
<dbReference type="EMBL" id="AVBF01000002">
    <property type="protein sequence ID" value="KGP74411.1"/>
    <property type="molecule type" value="Genomic_DNA"/>
</dbReference>
<keyword evidence="16" id="KW-0594">Phospholipid biosynthesis</keyword>
<feature type="transmembrane region" description="Helical" evidence="19">
    <location>
        <begin position="51"/>
        <end position="70"/>
    </location>
</feature>
<evidence type="ECO:0000256" key="11">
    <source>
        <dbReference type="ARBA" id="ARBA00022692"/>
    </source>
</evidence>
<dbReference type="UniPathway" id="UPA00557">
    <property type="reaction ID" value="UER00614"/>
</dbReference>
<evidence type="ECO:0000256" key="12">
    <source>
        <dbReference type="ARBA" id="ARBA00022695"/>
    </source>
</evidence>
<name>A0A0A2TK10_9BACI</name>
<dbReference type="eggNOG" id="COG4589">
    <property type="taxonomic scope" value="Bacteria"/>
</dbReference>
<keyword evidence="17" id="KW-1208">Phospholipid metabolism</keyword>
<keyword evidence="12 18" id="KW-0548">Nucleotidyltransferase</keyword>
<comment type="pathway">
    <text evidence="3 18">Phospholipid metabolism; CDP-diacylglycerol biosynthesis; CDP-diacylglycerol from sn-glycerol 3-phosphate: step 3/3.</text>
</comment>
<evidence type="ECO:0000256" key="14">
    <source>
        <dbReference type="ARBA" id="ARBA00023098"/>
    </source>
</evidence>
<evidence type="ECO:0000256" key="10">
    <source>
        <dbReference type="ARBA" id="ARBA00022679"/>
    </source>
</evidence>
<keyword evidence="13 19" id="KW-1133">Transmembrane helix</keyword>
<evidence type="ECO:0000256" key="19">
    <source>
        <dbReference type="SAM" id="Phobius"/>
    </source>
</evidence>
<evidence type="ECO:0000256" key="15">
    <source>
        <dbReference type="ARBA" id="ARBA00023136"/>
    </source>
</evidence>
<comment type="pathway">
    <text evidence="4">Lipid metabolism.</text>
</comment>
<keyword evidence="11 18" id="KW-0812">Transmembrane</keyword>
<dbReference type="GO" id="GO:0016024">
    <property type="term" value="P:CDP-diacylglycerol biosynthetic process"/>
    <property type="evidence" value="ECO:0007669"/>
    <property type="project" value="UniProtKB-UniPathway"/>
</dbReference>
<dbReference type="AlphaFoldDB" id="A0A0A2TK10"/>
<comment type="subcellular location">
    <subcellularLocation>
        <location evidence="2">Cell membrane</location>
        <topology evidence="2">Multi-pass membrane protein</topology>
    </subcellularLocation>
</comment>
<comment type="similarity">
    <text evidence="5 18">Belongs to the CDS family.</text>
</comment>
<feature type="transmembrane region" description="Helical" evidence="19">
    <location>
        <begin position="106"/>
        <end position="123"/>
    </location>
</feature>
<evidence type="ECO:0000256" key="6">
    <source>
        <dbReference type="ARBA" id="ARBA00012487"/>
    </source>
</evidence>
<dbReference type="GO" id="GO:0005886">
    <property type="term" value="C:plasma membrane"/>
    <property type="evidence" value="ECO:0007669"/>
    <property type="project" value="UniProtKB-SubCell"/>
</dbReference>
<evidence type="ECO:0000313" key="21">
    <source>
        <dbReference type="Proteomes" id="UP000030147"/>
    </source>
</evidence>
<feature type="transmembrane region" description="Helical" evidence="19">
    <location>
        <begin position="6"/>
        <end position="39"/>
    </location>
</feature>
<organism evidence="20 21">
    <name type="scientific">Pontibacillus yanchengensis Y32</name>
    <dbReference type="NCBI Taxonomy" id="1385514"/>
    <lineage>
        <taxon>Bacteria</taxon>
        <taxon>Bacillati</taxon>
        <taxon>Bacillota</taxon>
        <taxon>Bacilli</taxon>
        <taxon>Bacillales</taxon>
        <taxon>Bacillaceae</taxon>
        <taxon>Pontibacillus</taxon>
    </lineage>
</organism>
<evidence type="ECO:0000256" key="5">
    <source>
        <dbReference type="ARBA" id="ARBA00010185"/>
    </source>
</evidence>
<evidence type="ECO:0000256" key="3">
    <source>
        <dbReference type="ARBA" id="ARBA00005119"/>
    </source>
</evidence>
<dbReference type="OrthoDB" id="9799199at2"/>
<evidence type="ECO:0000256" key="2">
    <source>
        <dbReference type="ARBA" id="ARBA00004651"/>
    </source>
</evidence>
<evidence type="ECO:0000256" key="4">
    <source>
        <dbReference type="ARBA" id="ARBA00005189"/>
    </source>
</evidence>
<evidence type="ECO:0000256" key="17">
    <source>
        <dbReference type="ARBA" id="ARBA00023264"/>
    </source>
</evidence>
<keyword evidence="15 19" id="KW-0472">Membrane</keyword>
<dbReference type="PROSITE" id="PS01315">
    <property type="entry name" value="CDS"/>
    <property type="match status" value="1"/>
</dbReference>
<reference evidence="20 21" key="1">
    <citation type="journal article" date="2015" name="Stand. Genomic Sci.">
        <title>High quality draft genome sequence of the moderately halophilic bacterium Pontibacillus yanchengensis Y32(T) and comparison among Pontibacillus genomes.</title>
        <authorList>
            <person name="Huang J."/>
            <person name="Qiao Z.X."/>
            <person name="Tang J.W."/>
            <person name="Wang G."/>
        </authorList>
    </citation>
    <scope>NUCLEOTIDE SEQUENCE [LARGE SCALE GENOMIC DNA]</scope>
    <source>
        <strain evidence="20 21">Y32</strain>
    </source>
</reference>
<evidence type="ECO:0000256" key="13">
    <source>
        <dbReference type="ARBA" id="ARBA00022989"/>
    </source>
</evidence>
<gene>
    <name evidence="20" type="ORF">N782_12210</name>
</gene>
<keyword evidence="10 18" id="KW-0808">Transferase</keyword>
<evidence type="ECO:0000256" key="1">
    <source>
        <dbReference type="ARBA" id="ARBA00001698"/>
    </source>
</evidence>
<dbReference type="STRING" id="1385514.N782_12210"/>
<sequence length="258" mass="27993">MKQRILMGVLLAVLFLIPFKIGGHVFTYLTLALALIGFYEFSSIIKIRKFGTKWFVGSLGVILLFSPLLFGGTSQFQIRVLLALVIFFITTTIFNKGFSIEKAGTVLIGVLYLGFGFESLAEARIEKGVIWTFVVLLTIWSTDSGAYFIGKKFGKHKLAAAISPNKTIEGATGGIITALVIGFALHSILDAYQSYVHALAITLVVSIAGQVGDLVESGLKRHYGVKDSGNIFPGHGGVLDRLDSWIFVFLGLKLIGVL</sequence>
<dbReference type="PANTHER" id="PTHR46382">
    <property type="entry name" value="PHOSPHATIDATE CYTIDYLYLTRANSFERASE"/>
    <property type="match status" value="1"/>
</dbReference>
<dbReference type="InterPro" id="IPR000374">
    <property type="entry name" value="PC_trans"/>
</dbReference>
<keyword evidence="14" id="KW-0443">Lipid metabolism</keyword>
<dbReference type="EC" id="2.7.7.41" evidence="6 18"/>
<dbReference type="RefSeq" id="WP_036815411.1">
    <property type="nucleotide sequence ID" value="NZ_AVBF01000002.1"/>
</dbReference>
<evidence type="ECO:0000313" key="20">
    <source>
        <dbReference type="EMBL" id="KGP74411.1"/>
    </source>
</evidence>
<dbReference type="PANTHER" id="PTHR46382:SF1">
    <property type="entry name" value="PHOSPHATIDATE CYTIDYLYLTRANSFERASE"/>
    <property type="match status" value="1"/>
</dbReference>
<dbReference type="GO" id="GO:0004605">
    <property type="term" value="F:phosphatidate cytidylyltransferase activity"/>
    <property type="evidence" value="ECO:0007669"/>
    <property type="project" value="UniProtKB-EC"/>
</dbReference>
<evidence type="ECO:0000256" key="8">
    <source>
        <dbReference type="ARBA" id="ARBA00022475"/>
    </source>
</evidence>
<evidence type="ECO:0000256" key="7">
    <source>
        <dbReference type="ARBA" id="ARBA00019373"/>
    </source>
</evidence>
<dbReference type="Proteomes" id="UP000030147">
    <property type="component" value="Unassembled WGS sequence"/>
</dbReference>
<evidence type="ECO:0000256" key="18">
    <source>
        <dbReference type="RuleBase" id="RU003938"/>
    </source>
</evidence>
<comment type="catalytic activity">
    <reaction evidence="1 18">
        <text>a 1,2-diacyl-sn-glycero-3-phosphate + CTP + H(+) = a CDP-1,2-diacyl-sn-glycerol + diphosphate</text>
        <dbReference type="Rhea" id="RHEA:16229"/>
        <dbReference type="ChEBI" id="CHEBI:15378"/>
        <dbReference type="ChEBI" id="CHEBI:33019"/>
        <dbReference type="ChEBI" id="CHEBI:37563"/>
        <dbReference type="ChEBI" id="CHEBI:58332"/>
        <dbReference type="ChEBI" id="CHEBI:58608"/>
        <dbReference type="EC" id="2.7.7.41"/>
    </reaction>
</comment>
<feature type="transmembrane region" description="Helical" evidence="19">
    <location>
        <begin position="170"/>
        <end position="189"/>
    </location>
</feature>
<keyword evidence="8" id="KW-1003">Cell membrane</keyword>
<dbReference type="Pfam" id="PF01148">
    <property type="entry name" value="CTP_transf_1"/>
    <property type="match status" value="1"/>
</dbReference>
<feature type="transmembrane region" description="Helical" evidence="19">
    <location>
        <begin position="129"/>
        <end position="149"/>
    </location>
</feature>
<comment type="caution">
    <text evidence="20">The sequence shown here is derived from an EMBL/GenBank/DDBJ whole genome shotgun (WGS) entry which is preliminary data.</text>
</comment>
<proteinExistence type="inferred from homology"/>
<evidence type="ECO:0000256" key="9">
    <source>
        <dbReference type="ARBA" id="ARBA00022516"/>
    </source>
</evidence>
<keyword evidence="9" id="KW-0444">Lipid biosynthesis</keyword>